<dbReference type="EMBL" id="JBFOLK010000005">
    <property type="protein sequence ID" value="KAL2512641.1"/>
    <property type="molecule type" value="Genomic_DNA"/>
</dbReference>
<comment type="caution">
    <text evidence="2">The sequence shown here is derived from an EMBL/GenBank/DDBJ whole genome shotgun (WGS) entry which is preliminary data.</text>
</comment>
<dbReference type="SUPFAM" id="SSF53098">
    <property type="entry name" value="Ribonuclease H-like"/>
    <property type="match status" value="1"/>
</dbReference>
<evidence type="ECO:0000259" key="1">
    <source>
        <dbReference type="Pfam" id="PF14372"/>
    </source>
</evidence>
<dbReference type="PANTHER" id="PTHR23272">
    <property type="entry name" value="BED FINGER-RELATED"/>
    <property type="match status" value="1"/>
</dbReference>
<accession>A0ABD1TIT3</accession>
<dbReference type="Proteomes" id="UP001604336">
    <property type="component" value="Unassembled WGS sequence"/>
</dbReference>
<protein>
    <submittedName>
        <fullName evidence="2">Zinc finger BED domain-containing protein DAYSLEEPER</fullName>
    </submittedName>
</protein>
<dbReference type="PANTHER" id="PTHR23272:SF166">
    <property type="entry name" value="ZINC FINGER BED DOMAIN-CONTAINING PROTEIN RICESLEEPER 2-LIKE ISOFORM X1"/>
    <property type="match status" value="1"/>
</dbReference>
<evidence type="ECO:0000313" key="3">
    <source>
        <dbReference type="Proteomes" id="UP001604336"/>
    </source>
</evidence>
<gene>
    <name evidence="2" type="ORF">Adt_18241</name>
</gene>
<dbReference type="AlphaFoldDB" id="A0ABD1TIT3"/>
<sequence>MLFTSLIYNDRNYKECPSNEWERAKKMCDLESESTYRTSNLYFMQLYTVEMKLYQNLDSKDEVIKDMATRMKVKFNKFWSDYYVVLALRCVLDPHTKLKFLNFFYMRLYQHVYQKKVDRVKNVLYALFIEYVKNMTSNSIASHDISHMTQSHRQGLMTIRGNGTSSLPSIYEEFEEEMSQETTNNDYSQLDIYLDEAKVLGKEKGFDVLQYWKINKHQFTTLKLWLVIF</sequence>
<organism evidence="2 3">
    <name type="scientific">Abeliophyllum distichum</name>
    <dbReference type="NCBI Taxonomy" id="126358"/>
    <lineage>
        <taxon>Eukaryota</taxon>
        <taxon>Viridiplantae</taxon>
        <taxon>Streptophyta</taxon>
        <taxon>Embryophyta</taxon>
        <taxon>Tracheophyta</taxon>
        <taxon>Spermatophyta</taxon>
        <taxon>Magnoliopsida</taxon>
        <taxon>eudicotyledons</taxon>
        <taxon>Gunneridae</taxon>
        <taxon>Pentapetalae</taxon>
        <taxon>asterids</taxon>
        <taxon>lamiids</taxon>
        <taxon>Lamiales</taxon>
        <taxon>Oleaceae</taxon>
        <taxon>Forsythieae</taxon>
        <taxon>Abeliophyllum</taxon>
    </lineage>
</organism>
<reference evidence="3" key="1">
    <citation type="submission" date="2024-07" db="EMBL/GenBank/DDBJ databases">
        <title>Two chromosome-level genome assemblies of Korean endemic species Abeliophyllum distichum and Forsythia ovata (Oleaceae).</title>
        <authorList>
            <person name="Jang H."/>
        </authorList>
    </citation>
    <scope>NUCLEOTIDE SEQUENCE [LARGE SCALE GENOMIC DNA]</scope>
</reference>
<dbReference type="Pfam" id="PF14372">
    <property type="entry name" value="hAT-like_RNase-H"/>
    <property type="match status" value="1"/>
</dbReference>
<name>A0ABD1TIT3_9LAMI</name>
<dbReference type="InterPro" id="IPR025525">
    <property type="entry name" value="hAT-like_transposase_RNase-H"/>
</dbReference>
<dbReference type="InterPro" id="IPR012337">
    <property type="entry name" value="RNaseH-like_sf"/>
</dbReference>
<evidence type="ECO:0000313" key="2">
    <source>
        <dbReference type="EMBL" id="KAL2512641.1"/>
    </source>
</evidence>
<feature type="domain" description="hAT-like transposase RNase-H fold" evidence="1">
    <location>
        <begin position="32"/>
        <end position="131"/>
    </location>
</feature>
<proteinExistence type="predicted"/>
<keyword evidence="3" id="KW-1185">Reference proteome</keyword>